<feature type="region of interest" description="Disordered" evidence="1">
    <location>
        <begin position="69"/>
        <end position="101"/>
    </location>
</feature>
<comment type="caution">
    <text evidence="2">The sequence shown here is derived from an EMBL/GenBank/DDBJ whole genome shotgun (WGS) entry which is preliminary data.</text>
</comment>
<evidence type="ECO:0000313" key="2">
    <source>
        <dbReference type="EMBL" id="NIK57900.1"/>
    </source>
</evidence>
<sequence>MARRRAEAVRPVEQGPTESGWAHYVGDDPEALQMVGMCPNREVVYGKRCGRRDVRHLWHTPRAERQALHARILGADQREGDPPWMRSTAHDSTSSSSRTLS</sequence>
<feature type="region of interest" description="Disordered" evidence="1">
    <location>
        <begin position="1"/>
        <end position="22"/>
    </location>
</feature>
<reference evidence="2 3" key="1">
    <citation type="submission" date="2020-03" db="EMBL/GenBank/DDBJ databases">
        <title>Sequencing the genomes of 1000 actinobacteria strains.</title>
        <authorList>
            <person name="Klenk H.-P."/>
        </authorList>
    </citation>
    <scope>NUCLEOTIDE SEQUENCE [LARGE SCALE GENOMIC DNA]</scope>
    <source>
        <strain evidence="2 3">DSM 45490</strain>
    </source>
</reference>
<name>A0A7X5VAZ4_9ACTN</name>
<dbReference type="Proteomes" id="UP000555407">
    <property type="component" value="Unassembled WGS sequence"/>
</dbReference>
<organism evidence="2 3">
    <name type="scientific">Kribbella shirazensis</name>
    <dbReference type="NCBI Taxonomy" id="1105143"/>
    <lineage>
        <taxon>Bacteria</taxon>
        <taxon>Bacillati</taxon>
        <taxon>Actinomycetota</taxon>
        <taxon>Actinomycetes</taxon>
        <taxon>Propionibacteriales</taxon>
        <taxon>Kribbellaceae</taxon>
        <taxon>Kribbella</taxon>
    </lineage>
</organism>
<feature type="compositionally biased region" description="Basic and acidic residues" evidence="1">
    <location>
        <begin position="1"/>
        <end position="10"/>
    </location>
</feature>
<proteinExistence type="predicted"/>
<dbReference type="AlphaFoldDB" id="A0A7X5VAZ4"/>
<evidence type="ECO:0000256" key="1">
    <source>
        <dbReference type="SAM" id="MobiDB-lite"/>
    </source>
</evidence>
<accession>A0A7X5VAZ4</accession>
<protein>
    <submittedName>
        <fullName evidence="2">Uncharacterized protein</fullName>
    </submittedName>
</protein>
<evidence type="ECO:0000313" key="3">
    <source>
        <dbReference type="Proteomes" id="UP000555407"/>
    </source>
</evidence>
<keyword evidence="3" id="KW-1185">Reference proteome</keyword>
<feature type="compositionally biased region" description="Low complexity" evidence="1">
    <location>
        <begin position="90"/>
        <end position="101"/>
    </location>
</feature>
<dbReference type="EMBL" id="JAASRO010000001">
    <property type="protein sequence ID" value="NIK57900.1"/>
    <property type="molecule type" value="Genomic_DNA"/>
</dbReference>
<gene>
    <name evidence="2" type="ORF">BJY22_003617</name>
</gene>